<feature type="transmembrane region" description="Helical" evidence="8">
    <location>
        <begin position="20"/>
        <end position="39"/>
    </location>
</feature>
<dbReference type="PRINTS" id="PR01036">
    <property type="entry name" value="TCRTETB"/>
</dbReference>
<feature type="transmembrane region" description="Helical" evidence="8">
    <location>
        <begin position="59"/>
        <end position="80"/>
    </location>
</feature>
<feature type="transmembrane region" description="Helical" evidence="8">
    <location>
        <begin position="278"/>
        <end position="301"/>
    </location>
</feature>
<feature type="transmembrane region" description="Helical" evidence="8">
    <location>
        <begin position="307"/>
        <end position="330"/>
    </location>
</feature>
<keyword evidence="3" id="KW-0813">Transport</keyword>
<dbReference type="Pfam" id="PF07690">
    <property type="entry name" value="MFS_1"/>
    <property type="match status" value="1"/>
</dbReference>
<comment type="similarity">
    <text evidence="2">Belongs to the major facilitator superfamily. EmrB family.</text>
</comment>
<keyword evidence="11" id="KW-1185">Reference proteome</keyword>
<feature type="transmembrane region" description="Helical" evidence="8">
    <location>
        <begin position="207"/>
        <end position="226"/>
    </location>
</feature>
<keyword evidence="4" id="KW-1003">Cell membrane</keyword>
<dbReference type="GO" id="GO:0022857">
    <property type="term" value="F:transmembrane transporter activity"/>
    <property type="evidence" value="ECO:0007669"/>
    <property type="project" value="InterPro"/>
</dbReference>
<reference evidence="10 11" key="1">
    <citation type="submission" date="2018-07" db="EMBL/GenBank/DDBJ databases">
        <title>a novel species of Sphingomonas isolated from the rhizosphere soil of Araceae plant.</title>
        <authorList>
            <person name="Zhiyong W."/>
            <person name="Qinglan Z."/>
            <person name="Zhiwei F."/>
            <person name="Ding X."/>
            <person name="Gejiao W."/>
            <person name="Shixue Z."/>
        </authorList>
    </citation>
    <scope>NUCLEOTIDE SEQUENCE [LARGE SCALE GENOMIC DNA]</scope>
    <source>
        <strain evidence="10 11">WZY 27</strain>
    </source>
</reference>
<feature type="transmembrane region" description="Helical" evidence="8">
    <location>
        <begin position="87"/>
        <end position="106"/>
    </location>
</feature>
<dbReference type="OrthoDB" id="9812221at2"/>
<protein>
    <submittedName>
        <fullName evidence="10">MFS transporter</fullName>
    </submittedName>
</protein>
<feature type="transmembrane region" description="Helical" evidence="8">
    <location>
        <begin position="337"/>
        <end position="356"/>
    </location>
</feature>
<dbReference type="AlphaFoldDB" id="A0A369W4U6"/>
<dbReference type="Gene3D" id="1.20.1250.20">
    <property type="entry name" value="MFS general substrate transporter like domains"/>
    <property type="match status" value="1"/>
</dbReference>
<dbReference type="PANTHER" id="PTHR42718:SF9">
    <property type="entry name" value="MAJOR FACILITATOR SUPERFAMILY MULTIDRUG TRANSPORTER MFSC"/>
    <property type="match status" value="1"/>
</dbReference>
<evidence type="ECO:0000256" key="6">
    <source>
        <dbReference type="ARBA" id="ARBA00022989"/>
    </source>
</evidence>
<dbReference type="GO" id="GO:0005886">
    <property type="term" value="C:plasma membrane"/>
    <property type="evidence" value="ECO:0007669"/>
    <property type="project" value="UniProtKB-SubCell"/>
</dbReference>
<gene>
    <name evidence="10" type="ORF">DVW87_05285</name>
</gene>
<feature type="transmembrane region" description="Helical" evidence="8">
    <location>
        <begin position="238"/>
        <end position="257"/>
    </location>
</feature>
<comment type="caution">
    <text evidence="10">The sequence shown here is derived from an EMBL/GenBank/DDBJ whole genome shotgun (WGS) entry which is preliminary data.</text>
</comment>
<evidence type="ECO:0000256" key="1">
    <source>
        <dbReference type="ARBA" id="ARBA00004651"/>
    </source>
</evidence>
<dbReference type="InterPro" id="IPR004638">
    <property type="entry name" value="EmrB-like"/>
</dbReference>
<proteinExistence type="inferred from homology"/>
<dbReference type="SUPFAM" id="SSF103473">
    <property type="entry name" value="MFS general substrate transporter"/>
    <property type="match status" value="1"/>
</dbReference>
<evidence type="ECO:0000259" key="9">
    <source>
        <dbReference type="PROSITE" id="PS50850"/>
    </source>
</evidence>
<evidence type="ECO:0000256" key="2">
    <source>
        <dbReference type="ARBA" id="ARBA00008537"/>
    </source>
</evidence>
<accession>A0A369W4U6</accession>
<dbReference type="CDD" id="cd17503">
    <property type="entry name" value="MFS_LmrB_MDR_like"/>
    <property type="match status" value="1"/>
</dbReference>
<dbReference type="InterPro" id="IPR020846">
    <property type="entry name" value="MFS_dom"/>
</dbReference>
<dbReference type="InterPro" id="IPR011701">
    <property type="entry name" value="MFS"/>
</dbReference>
<feature type="transmembrane region" description="Helical" evidence="8">
    <location>
        <begin position="484"/>
        <end position="502"/>
    </location>
</feature>
<keyword evidence="6 8" id="KW-1133">Transmembrane helix</keyword>
<dbReference type="RefSeq" id="WP_114686651.1">
    <property type="nucleotide sequence ID" value="NZ_QQNB01000001.1"/>
</dbReference>
<evidence type="ECO:0000256" key="7">
    <source>
        <dbReference type="ARBA" id="ARBA00023136"/>
    </source>
</evidence>
<feature type="transmembrane region" description="Helical" evidence="8">
    <location>
        <begin position="408"/>
        <end position="426"/>
    </location>
</feature>
<evidence type="ECO:0000313" key="11">
    <source>
        <dbReference type="Proteomes" id="UP000253918"/>
    </source>
</evidence>
<dbReference type="EMBL" id="QQNB01000001">
    <property type="protein sequence ID" value="RDE07071.1"/>
    <property type="molecule type" value="Genomic_DNA"/>
</dbReference>
<evidence type="ECO:0000256" key="3">
    <source>
        <dbReference type="ARBA" id="ARBA00022448"/>
    </source>
</evidence>
<comment type="subcellular location">
    <subcellularLocation>
        <location evidence="1">Cell membrane</location>
        <topology evidence="1">Multi-pass membrane protein</topology>
    </subcellularLocation>
</comment>
<keyword evidence="7 8" id="KW-0472">Membrane</keyword>
<feature type="transmembrane region" description="Helical" evidence="8">
    <location>
        <begin position="146"/>
        <end position="167"/>
    </location>
</feature>
<feature type="domain" description="Major facilitator superfamily (MFS) profile" evidence="9">
    <location>
        <begin position="21"/>
        <end position="507"/>
    </location>
</feature>
<evidence type="ECO:0000256" key="4">
    <source>
        <dbReference type="ARBA" id="ARBA00022475"/>
    </source>
</evidence>
<feature type="transmembrane region" description="Helical" evidence="8">
    <location>
        <begin position="173"/>
        <end position="195"/>
    </location>
</feature>
<dbReference type="PROSITE" id="PS50850">
    <property type="entry name" value="MFS"/>
    <property type="match status" value="1"/>
</dbReference>
<evidence type="ECO:0000313" key="10">
    <source>
        <dbReference type="EMBL" id="RDE07071.1"/>
    </source>
</evidence>
<dbReference type="Proteomes" id="UP000253918">
    <property type="component" value="Unassembled WGS sequence"/>
</dbReference>
<organism evidence="10 11">
    <name type="scientific">Sphingomonas aracearum</name>
    <dbReference type="NCBI Taxonomy" id="2283317"/>
    <lineage>
        <taxon>Bacteria</taxon>
        <taxon>Pseudomonadati</taxon>
        <taxon>Pseudomonadota</taxon>
        <taxon>Alphaproteobacteria</taxon>
        <taxon>Sphingomonadales</taxon>
        <taxon>Sphingomonadaceae</taxon>
        <taxon>Sphingomonas</taxon>
    </lineage>
</organism>
<sequence>MAGAAAMAPPPPLEGGKRAIVALALAMGTFMMVLDSTIANVSLPTIAGNLGVSSDNSTWVITAFAVANGIGVPLTGFLMGRFGVVKTFCSAVILFTLASFLCGIAWDLPSLIFFRVLQGAFSGPMMPGSQALLISIFPPDKRSTALGVWSMTTLVGPIAGPLLGGYISDNYHWSWIFLINVPVGLLVGFVAWNGLKDRETPTRKLPIDTMGLALLVVWVGALQIMLDLGKNDDWFNSTRIVVCTLIAVVGFIAWVIWELTDEHPVVDLSLFRHRNFAIGNIAFSLGYAVFFANILLLTLWLQTQLGYTATWSGLVAAPGGAVAVVLTPFVARAAGKVDARLLASVAFVCFFGSYFLRSELTTSASLWNLILPQMVQGIAMSTFFLSMVTIALDGIPPEKIPSATGISNFARIVAGSFAASIITTMWDRRETMHQQHLAEAVGQGMPFQMAREGLMRMGLSDTQAAGAITRQLVGQAYLLASTDLFRVSAILCAVLLVGVWFTRRPSGGGAAHAAAD</sequence>
<dbReference type="NCBIfam" id="TIGR00711">
    <property type="entry name" value="efflux_EmrB"/>
    <property type="match status" value="1"/>
</dbReference>
<dbReference type="Gene3D" id="1.20.1720.10">
    <property type="entry name" value="Multidrug resistance protein D"/>
    <property type="match status" value="1"/>
</dbReference>
<keyword evidence="5 8" id="KW-0812">Transmembrane</keyword>
<dbReference type="InterPro" id="IPR036259">
    <property type="entry name" value="MFS_trans_sf"/>
</dbReference>
<evidence type="ECO:0000256" key="5">
    <source>
        <dbReference type="ARBA" id="ARBA00022692"/>
    </source>
</evidence>
<evidence type="ECO:0000256" key="8">
    <source>
        <dbReference type="SAM" id="Phobius"/>
    </source>
</evidence>
<dbReference type="PANTHER" id="PTHR42718">
    <property type="entry name" value="MAJOR FACILITATOR SUPERFAMILY MULTIDRUG TRANSPORTER MFSC"/>
    <property type="match status" value="1"/>
</dbReference>
<name>A0A369W4U6_9SPHN</name>